<feature type="chain" id="PRO_5047197782" evidence="1">
    <location>
        <begin position="24"/>
        <end position="128"/>
    </location>
</feature>
<keyword evidence="1" id="KW-0732">Signal</keyword>
<sequence length="128" mass="13698">MSIVKRLSLASLTLLSLAGGAAAEPAKLTVDFGFFPKGTACQVFNTTGKVSLRTGREIEYTIKGDTGDVVFRCAQPDGRSFEVATGALLPPGNPSLVAIQINQDDHAHILWDQGGLRRSTVAEVLRWN</sequence>
<protein>
    <submittedName>
        <fullName evidence="2">Uncharacterized protein</fullName>
    </submittedName>
</protein>
<evidence type="ECO:0000313" key="3">
    <source>
        <dbReference type="Proteomes" id="UP000185622"/>
    </source>
</evidence>
<accession>A0ABM6IG91</accession>
<gene>
    <name evidence="2" type="ORF">BMG03_08270</name>
</gene>
<name>A0ABM6IG91_9RHOB</name>
<dbReference type="Proteomes" id="UP000185622">
    <property type="component" value="Chromosome"/>
</dbReference>
<dbReference type="EMBL" id="CP019437">
    <property type="protein sequence ID" value="AQS47800.1"/>
    <property type="molecule type" value="Genomic_DNA"/>
</dbReference>
<reference evidence="2 3" key="1">
    <citation type="submission" date="2017-01" db="EMBL/GenBank/DDBJ databases">
        <title>The complete genome sequence of a sulfur-oxidizing marine bacterium Thioclava sp. 25B10_4T.</title>
        <authorList>
            <person name="Liu Y."/>
            <person name="Lai Q."/>
            <person name="Shao Z."/>
        </authorList>
    </citation>
    <scope>NUCLEOTIDE SEQUENCE [LARGE SCALE GENOMIC DNA]</scope>
    <source>
        <strain evidence="2 3">25B10_4</strain>
    </source>
</reference>
<feature type="signal peptide" evidence="1">
    <location>
        <begin position="1"/>
        <end position="23"/>
    </location>
</feature>
<organism evidence="2 3">
    <name type="scientific">Thioclava nitratireducens</name>
    <dbReference type="NCBI Taxonomy" id="1915078"/>
    <lineage>
        <taxon>Bacteria</taxon>
        <taxon>Pseudomonadati</taxon>
        <taxon>Pseudomonadota</taxon>
        <taxon>Alphaproteobacteria</taxon>
        <taxon>Rhodobacterales</taxon>
        <taxon>Paracoccaceae</taxon>
        <taxon>Thioclava</taxon>
    </lineage>
</organism>
<evidence type="ECO:0000256" key="1">
    <source>
        <dbReference type="SAM" id="SignalP"/>
    </source>
</evidence>
<keyword evidence="3" id="KW-1185">Reference proteome</keyword>
<proteinExistence type="predicted"/>
<evidence type="ECO:0000313" key="2">
    <source>
        <dbReference type="EMBL" id="AQS47800.1"/>
    </source>
</evidence>